<proteinExistence type="inferred from homology"/>
<dbReference type="SUPFAM" id="SSF53850">
    <property type="entry name" value="Periplasmic binding protein-like II"/>
    <property type="match status" value="1"/>
</dbReference>
<evidence type="ECO:0000313" key="7">
    <source>
        <dbReference type="EMBL" id="AGH43184.1"/>
    </source>
</evidence>
<dbReference type="InterPro" id="IPR000847">
    <property type="entry name" value="LysR_HTH_N"/>
</dbReference>
<dbReference type="Pfam" id="PF00126">
    <property type="entry name" value="HTH_1"/>
    <property type="match status" value="1"/>
</dbReference>
<keyword evidence="2" id="KW-0805">Transcription regulation</keyword>
<evidence type="ECO:0000256" key="2">
    <source>
        <dbReference type="ARBA" id="ARBA00023015"/>
    </source>
</evidence>
<evidence type="ECO:0000313" key="8">
    <source>
        <dbReference type="Proteomes" id="UP000011864"/>
    </source>
</evidence>
<dbReference type="Gene3D" id="3.40.190.10">
    <property type="entry name" value="Periplasmic binding protein-like II"/>
    <property type="match status" value="2"/>
</dbReference>
<comment type="similarity">
    <text evidence="1">Belongs to the LysR transcriptional regulatory family.</text>
</comment>
<keyword evidence="8" id="KW-1185">Reference proteome</keyword>
<keyword evidence="4" id="KW-0010">Activator</keyword>
<dbReference type="AlphaFoldDB" id="K7AUJ7"/>
<dbReference type="CDD" id="cd05466">
    <property type="entry name" value="PBP2_LTTR_substrate"/>
    <property type="match status" value="1"/>
</dbReference>
<dbReference type="HOGENOM" id="CLU_039613_6_4_6"/>
<dbReference type="PANTHER" id="PTHR30346">
    <property type="entry name" value="TRANSCRIPTIONAL DUAL REGULATOR HCAR-RELATED"/>
    <property type="match status" value="1"/>
</dbReference>
<organism evidence="7 8">
    <name type="scientific">Paraglaciecola psychrophila 170</name>
    <dbReference type="NCBI Taxonomy" id="1129794"/>
    <lineage>
        <taxon>Bacteria</taxon>
        <taxon>Pseudomonadati</taxon>
        <taxon>Pseudomonadota</taxon>
        <taxon>Gammaproteobacteria</taxon>
        <taxon>Alteromonadales</taxon>
        <taxon>Alteromonadaceae</taxon>
        <taxon>Paraglaciecola</taxon>
    </lineage>
</organism>
<feature type="domain" description="HTH lysR-type" evidence="6">
    <location>
        <begin position="1"/>
        <end position="58"/>
    </location>
</feature>
<dbReference type="EMBL" id="CP003837">
    <property type="protein sequence ID" value="AGH43184.1"/>
    <property type="molecule type" value="Genomic_DNA"/>
</dbReference>
<name>K7AUJ7_9ALTE</name>
<keyword evidence="5" id="KW-0804">Transcription</keyword>
<dbReference type="PATRIC" id="fig|1129794.4.peg.1062"/>
<evidence type="ECO:0000256" key="1">
    <source>
        <dbReference type="ARBA" id="ARBA00009437"/>
    </source>
</evidence>
<dbReference type="InterPro" id="IPR005119">
    <property type="entry name" value="LysR_subst-bd"/>
</dbReference>
<protein>
    <recommendedName>
        <fullName evidence="6">HTH lysR-type domain-containing protein</fullName>
    </recommendedName>
</protein>
<evidence type="ECO:0000256" key="5">
    <source>
        <dbReference type="ARBA" id="ARBA00023163"/>
    </source>
</evidence>
<keyword evidence="3" id="KW-0238">DNA-binding</keyword>
<dbReference type="KEGG" id="gps:C427_1075"/>
<dbReference type="Pfam" id="PF03466">
    <property type="entry name" value="LysR_substrate"/>
    <property type="match status" value="1"/>
</dbReference>
<dbReference type="FunFam" id="1.10.10.10:FF:000001">
    <property type="entry name" value="LysR family transcriptional regulator"/>
    <property type="match status" value="1"/>
</dbReference>
<dbReference type="GO" id="GO:0032993">
    <property type="term" value="C:protein-DNA complex"/>
    <property type="evidence" value="ECO:0007669"/>
    <property type="project" value="TreeGrafter"/>
</dbReference>
<dbReference type="GO" id="GO:0003700">
    <property type="term" value="F:DNA-binding transcription factor activity"/>
    <property type="evidence" value="ECO:0007669"/>
    <property type="project" value="InterPro"/>
</dbReference>
<gene>
    <name evidence="7" type="ORF">C427_1075</name>
</gene>
<dbReference type="PROSITE" id="PS50931">
    <property type="entry name" value="HTH_LYSR"/>
    <property type="match status" value="1"/>
</dbReference>
<dbReference type="GO" id="GO:0003677">
    <property type="term" value="F:DNA binding"/>
    <property type="evidence" value="ECO:0007669"/>
    <property type="project" value="UniProtKB-KW"/>
</dbReference>
<evidence type="ECO:0000256" key="3">
    <source>
        <dbReference type="ARBA" id="ARBA00023125"/>
    </source>
</evidence>
<dbReference type="Gene3D" id="1.10.10.10">
    <property type="entry name" value="Winged helix-like DNA-binding domain superfamily/Winged helix DNA-binding domain"/>
    <property type="match status" value="1"/>
</dbReference>
<sequence length="276" mass="30609">MDLRALEYFVTIYESGSLSAASKKKFVAQPSISASLKQLECSLSTSLFVRHARGVQATHAGKQLYPLAKQLLEQATAIRDVFSTDTTKTPFRLGLIKGLGVARMSDLLGRFTRAVNSLELTLVSQDEPCQARIISRDLKLNNEQFVPMWQEEYQLAIPLDHRLSLIDSVSITDLQDVAFVQRSPCEGWTYLKRALNSANVSIDTRAKIQTIEYALGLVKAGLGCAFIPLSEAIVKDKHIHFKPIKDLSISREIGLGYTHGSDTVNVLQALAVYNRI</sequence>
<dbReference type="RefSeq" id="WP_007640334.1">
    <property type="nucleotide sequence ID" value="NC_020514.1"/>
</dbReference>
<dbReference type="OrthoDB" id="9803735at2"/>
<dbReference type="Proteomes" id="UP000011864">
    <property type="component" value="Chromosome"/>
</dbReference>
<dbReference type="SUPFAM" id="SSF46785">
    <property type="entry name" value="Winged helix' DNA-binding domain"/>
    <property type="match status" value="1"/>
</dbReference>
<dbReference type="PANTHER" id="PTHR30346:SF26">
    <property type="entry name" value="HYDROGEN PEROXIDE-INDUCIBLE GENES ACTIVATOR"/>
    <property type="match status" value="1"/>
</dbReference>
<dbReference type="InterPro" id="IPR036388">
    <property type="entry name" value="WH-like_DNA-bd_sf"/>
</dbReference>
<evidence type="ECO:0000259" key="6">
    <source>
        <dbReference type="PROSITE" id="PS50931"/>
    </source>
</evidence>
<dbReference type="InterPro" id="IPR036390">
    <property type="entry name" value="WH_DNA-bd_sf"/>
</dbReference>
<dbReference type="eggNOG" id="COG0583">
    <property type="taxonomic scope" value="Bacteria"/>
</dbReference>
<evidence type="ECO:0000256" key="4">
    <source>
        <dbReference type="ARBA" id="ARBA00023159"/>
    </source>
</evidence>
<reference evidence="7 8" key="1">
    <citation type="journal article" date="2013" name="Genome Announc.">
        <title>Complete Genome Sequence of Glaciecola psychrophila Strain 170T.</title>
        <authorList>
            <person name="Yin J."/>
            <person name="Chen J."/>
            <person name="Liu G."/>
            <person name="Yu Y."/>
            <person name="Song L."/>
            <person name="Wang X."/>
            <person name="Qu X."/>
        </authorList>
    </citation>
    <scope>NUCLEOTIDE SEQUENCE [LARGE SCALE GENOMIC DNA]</scope>
    <source>
        <strain evidence="7 8">170</strain>
    </source>
</reference>
<dbReference type="STRING" id="1129794.C427_1075"/>
<accession>K7AUJ7</accession>